<proteinExistence type="predicted"/>
<dbReference type="Proteomes" id="UP000308197">
    <property type="component" value="Unassembled WGS sequence"/>
</dbReference>
<gene>
    <name evidence="1" type="ORF">K466DRAFT_655449</name>
</gene>
<sequence length="509" mass="56933">MGFANSTMAGRCDMEDFSSLKRSDDSLFTFTHDGIVHHPEGGASYICRKELIKSVLRQLGLIPPDARFLPEFDPTAESLSNSQPLDLPAFDSGISLSPDGQGSSVTIYVHIGAQPNNSPHTGTITVFAAAFVFARALQTTYAALRERALSMGMDTSGWVDALRAVVQLDIVDTAPDSSKTTRVDGITYQRSHRSTGAMGSFLPDYHTLLSSLSDFVDGQVEYSVTYQDALMRMPAMRDALRAIILDRQRVEAELAPETECLAIRSACPVDGCGMADKHGIRNQYAVDAGSTTITFRCPDHGEYSVRLEDPDARARIELNTPLRNLARTLVYMADSDASRIRGQSVPQRIHTRVTGADYQGTYQEQFLYRQLAFLADDMKLPLKALFPVFMYVPLIVDWSGAKLSKSYYVRKNAYEYLKPRGMEYLLEYRKMVEEGKDVEVLFRMVEGWFDEPKKLNSRVYSLEYVNLMFATAGQQRPVVVRTLDVVRRKEYAWLAVGLFVGYVLSKVVA</sequence>
<organism evidence="1 2">
    <name type="scientific">Polyporus arcularius HHB13444</name>
    <dbReference type="NCBI Taxonomy" id="1314778"/>
    <lineage>
        <taxon>Eukaryota</taxon>
        <taxon>Fungi</taxon>
        <taxon>Dikarya</taxon>
        <taxon>Basidiomycota</taxon>
        <taxon>Agaricomycotina</taxon>
        <taxon>Agaricomycetes</taxon>
        <taxon>Polyporales</taxon>
        <taxon>Polyporaceae</taxon>
        <taxon>Polyporus</taxon>
    </lineage>
</organism>
<name>A0A5C3NZZ7_9APHY</name>
<evidence type="ECO:0000313" key="1">
    <source>
        <dbReference type="EMBL" id="TFK83006.1"/>
    </source>
</evidence>
<dbReference type="EMBL" id="ML211429">
    <property type="protein sequence ID" value="TFK83006.1"/>
    <property type="molecule type" value="Genomic_DNA"/>
</dbReference>
<dbReference type="InParanoid" id="A0A5C3NZZ7"/>
<dbReference type="SUPFAM" id="SSF52374">
    <property type="entry name" value="Nucleotidylyl transferase"/>
    <property type="match status" value="1"/>
</dbReference>
<evidence type="ECO:0000313" key="2">
    <source>
        <dbReference type="Proteomes" id="UP000308197"/>
    </source>
</evidence>
<accession>A0A5C3NZZ7</accession>
<keyword evidence="2" id="KW-1185">Reference proteome</keyword>
<reference evidence="1 2" key="1">
    <citation type="journal article" date="2019" name="Nat. Ecol. Evol.">
        <title>Megaphylogeny resolves global patterns of mushroom evolution.</title>
        <authorList>
            <person name="Varga T."/>
            <person name="Krizsan K."/>
            <person name="Foldi C."/>
            <person name="Dima B."/>
            <person name="Sanchez-Garcia M."/>
            <person name="Sanchez-Ramirez S."/>
            <person name="Szollosi G.J."/>
            <person name="Szarkandi J.G."/>
            <person name="Papp V."/>
            <person name="Albert L."/>
            <person name="Andreopoulos W."/>
            <person name="Angelini C."/>
            <person name="Antonin V."/>
            <person name="Barry K.W."/>
            <person name="Bougher N.L."/>
            <person name="Buchanan P."/>
            <person name="Buyck B."/>
            <person name="Bense V."/>
            <person name="Catcheside P."/>
            <person name="Chovatia M."/>
            <person name="Cooper J."/>
            <person name="Damon W."/>
            <person name="Desjardin D."/>
            <person name="Finy P."/>
            <person name="Geml J."/>
            <person name="Haridas S."/>
            <person name="Hughes K."/>
            <person name="Justo A."/>
            <person name="Karasinski D."/>
            <person name="Kautmanova I."/>
            <person name="Kiss B."/>
            <person name="Kocsube S."/>
            <person name="Kotiranta H."/>
            <person name="LaButti K.M."/>
            <person name="Lechner B.E."/>
            <person name="Liimatainen K."/>
            <person name="Lipzen A."/>
            <person name="Lukacs Z."/>
            <person name="Mihaltcheva S."/>
            <person name="Morgado L.N."/>
            <person name="Niskanen T."/>
            <person name="Noordeloos M.E."/>
            <person name="Ohm R.A."/>
            <person name="Ortiz-Santana B."/>
            <person name="Ovrebo C."/>
            <person name="Racz N."/>
            <person name="Riley R."/>
            <person name="Savchenko A."/>
            <person name="Shiryaev A."/>
            <person name="Soop K."/>
            <person name="Spirin V."/>
            <person name="Szebenyi C."/>
            <person name="Tomsovsky M."/>
            <person name="Tulloss R.E."/>
            <person name="Uehling J."/>
            <person name="Grigoriev I.V."/>
            <person name="Vagvolgyi C."/>
            <person name="Papp T."/>
            <person name="Martin F.M."/>
            <person name="Miettinen O."/>
            <person name="Hibbett D.S."/>
            <person name="Nagy L.G."/>
        </authorList>
    </citation>
    <scope>NUCLEOTIDE SEQUENCE [LARGE SCALE GENOMIC DNA]</scope>
    <source>
        <strain evidence="1 2">HHB13444</strain>
    </source>
</reference>
<protein>
    <submittedName>
        <fullName evidence="1">Uncharacterized protein</fullName>
    </submittedName>
</protein>
<dbReference type="AlphaFoldDB" id="A0A5C3NZZ7"/>